<dbReference type="AlphaFoldDB" id="A0A3P6SN21"/>
<proteinExistence type="predicted"/>
<accession>A0A3P6SN21</accession>
<dbReference type="Proteomes" id="UP000277928">
    <property type="component" value="Unassembled WGS sequence"/>
</dbReference>
<evidence type="ECO:0000313" key="1">
    <source>
        <dbReference type="EMBL" id="VDK69420.1"/>
    </source>
</evidence>
<name>A0A3P6SN21_LITSI</name>
<reference evidence="1 2" key="1">
    <citation type="submission" date="2018-08" db="EMBL/GenBank/DDBJ databases">
        <authorList>
            <person name="Laetsch R D."/>
            <person name="Stevens L."/>
            <person name="Kumar S."/>
            <person name="Blaxter L. M."/>
        </authorList>
    </citation>
    <scope>NUCLEOTIDE SEQUENCE [LARGE SCALE GENOMIC DNA]</scope>
</reference>
<protein>
    <submittedName>
        <fullName evidence="1">Uncharacterized protein</fullName>
    </submittedName>
</protein>
<evidence type="ECO:0000313" key="2">
    <source>
        <dbReference type="Proteomes" id="UP000277928"/>
    </source>
</evidence>
<organism evidence="1 2">
    <name type="scientific">Litomosoides sigmodontis</name>
    <name type="common">Filarial nematode worm</name>
    <dbReference type="NCBI Taxonomy" id="42156"/>
    <lineage>
        <taxon>Eukaryota</taxon>
        <taxon>Metazoa</taxon>
        <taxon>Ecdysozoa</taxon>
        <taxon>Nematoda</taxon>
        <taxon>Chromadorea</taxon>
        <taxon>Rhabditida</taxon>
        <taxon>Spirurina</taxon>
        <taxon>Spiruromorpha</taxon>
        <taxon>Filarioidea</taxon>
        <taxon>Onchocercidae</taxon>
        <taxon>Litomosoides</taxon>
    </lineage>
</organism>
<dbReference type="EMBL" id="UYRX01000021">
    <property type="protein sequence ID" value="VDK69420.1"/>
    <property type="molecule type" value="Genomic_DNA"/>
</dbReference>
<sequence length="76" mass="8327">MYIYTRACIRVLKITVPPLTFTYICTVARFADAQKPTSNVSYIGTASRASVVGRVKRVGKSSIIVSNCLLSVNLSR</sequence>
<keyword evidence="2" id="KW-1185">Reference proteome</keyword>
<gene>
    <name evidence="1" type="ORF">NLS_LOCUS763</name>
</gene>